<name>A0ABS2YVM0_POLSE</name>
<feature type="compositionally biased region" description="Polar residues" evidence="1">
    <location>
        <begin position="20"/>
        <end position="30"/>
    </location>
</feature>
<comment type="caution">
    <text evidence="2">The sequence shown here is derived from an EMBL/GenBank/DDBJ whole genome shotgun (WGS) entry which is preliminary data.</text>
</comment>
<accession>A0ABS2YVM0</accession>
<protein>
    <submittedName>
        <fullName evidence="2">GOGA4 protein</fullName>
    </submittedName>
</protein>
<gene>
    <name evidence="2" type="primary">Golga4_1</name>
    <name evidence="2" type="ORF">GTO92_0012459</name>
</gene>
<feature type="compositionally biased region" description="Basic and acidic residues" evidence="1">
    <location>
        <begin position="57"/>
        <end position="68"/>
    </location>
</feature>
<dbReference type="PANTHER" id="PTHR19327">
    <property type="entry name" value="GOLGIN"/>
    <property type="match status" value="1"/>
</dbReference>
<proteinExistence type="predicted"/>
<feature type="non-terminal residue" evidence="2">
    <location>
        <position position="1"/>
    </location>
</feature>
<feature type="region of interest" description="Disordered" evidence="1">
    <location>
        <begin position="1"/>
        <end position="157"/>
    </location>
</feature>
<dbReference type="Proteomes" id="UP001166052">
    <property type="component" value="Unassembled WGS sequence"/>
</dbReference>
<evidence type="ECO:0000256" key="1">
    <source>
        <dbReference type="SAM" id="MobiDB-lite"/>
    </source>
</evidence>
<sequence length="240" mass="27206">MSMFKKLKQKISEEQLPHRTVSSPAHQTPPKSAAQPPANRGRASSLSNRQNESTLTPDDRENVMKPDSPHPVLDSSINGSEMSPVQKAETQSFAQKLQLRVPSMESLFRSPSKESLVRTASRESLNRLVDNDPPGTPTYDPPSDIESEAEDSLGSMESLNKEQLLQRLRRMERSLGNYRGKYSELVTAYRTVQRDKEKVQSILSQSQDKSLRRIGELREVCIFNSSILKFHFFLFRSGKQ</sequence>
<feature type="non-terminal residue" evidence="2">
    <location>
        <position position="240"/>
    </location>
</feature>
<feature type="compositionally biased region" description="Polar residues" evidence="1">
    <location>
        <begin position="42"/>
        <end position="56"/>
    </location>
</feature>
<evidence type="ECO:0000313" key="3">
    <source>
        <dbReference type="Proteomes" id="UP001166052"/>
    </source>
</evidence>
<dbReference type="PANTHER" id="PTHR19327:SF0">
    <property type="entry name" value="GOLGIN SUBFAMILY A MEMBER 4"/>
    <property type="match status" value="1"/>
</dbReference>
<keyword evidence="3" id="KW-1185">Reference proteome</keyword>
<dbReference type="EMBL" id="JAAWVN010008779">
    <property type="protein sequence ID" value="MBN3290597.1"/>
    <property type="molecule type" value="Genomic_DNA"/>
</dbReference>
<feature type="compositionally biased region" description="Basic and acidic residues" evidence="1">
    <location>
        <begin position="111"/>
        <end position="125"/>
    </location>
</feature>
<feature type="compositionally biased region" description="Polar residues" evidence="1">
    <location>
        <begin position="75"/>
        <end position="95"/>
    </location>
</feature>
<reference evidence="2" key="1">
    <citation type="journal article" date="2021" name="Cell">
        <title>Tracing the genetic footprints of vertebrate landing in non-teleost ray-finned fishes.</title>
        <authorList>
            <person name="Bi X."/>
            <person name="Wang K."/>
            <person name="Yang L."/>
            <person name="Pan H."/>
            <person name="Jiang H."/>
            <person name="Wei Q."/>
            <person name="Fang M."/>
            <person name="Yu H."/>
            <person name="Zhu C."/>
            <person name="Cai Y."/>
            <person name="He Y."/>
            <person name="Gan X."/>
            <person name="Zeng H."/>
            <person name="Yu D."/>
            <person name="Zhu Y."/>
            <person name="Jiang H."/>
            <person name="Qiu Q."/>
            <person name="Yang H."/>
            <person name="Zhang Y.E."/>
            <person name="Wang W."/>
            <person name="Zhu M."/>
            <person name="He S."/>
            <person name="Zhang G."/>
        </authorList>
    </citation>
    <scope>NUCLEOTIDE SEQUENCE</scope>
    <source>
        <strain evidence="2">Bchr_001</strain>
    </source>
</reference>
<organism evidence="2 3">
    <name type="scientific">Polypterus senegalus</name>
    <name type="common">Senegal bichir</name>
    <dbReference type="NCBI Taxonomy" id="55291"/>
    <lineage>
        <taxon>Eukaryota</taxon>
        <taxon>Metazoa</taxon>
        <taxon>Chordata</taxon>
        <taxon>Craniata</taxon>
        <taxon>Vertebrata</taxon>
        <taxon>Euteleostomi</taxon>
        <taxon>Actinopterygii</taxon>
        <taxon>Polypteriformes</taxon>
        <taxon>Polypteridae</taxon>
        <taxon>Polypterus</taxon>
    </lineage>
</organism>
<evidence type="ECO:0000313" key="2">
    <source>
        <dbReference type="EMBL" id="MBN3290597.1"/>
    </source>
</evidence>